<feature type="domain" description="AAA+ ATPase" evidence="1">
    <location>
        <begin position="38"/>
        <end position="179"/>
    </location>
</feature>
<dbReference type="EMBL" id="JAVDWU010000001">
    <property type="protein sequence ID" value="MDR7148075.1"/>
    <property type="molecule type" value="Genomic_DNA"/>
</dbReference>
<evidence type="ECO:0000313" key="3">
    <source>
        <dbReference type="Proteomes" id="UP001265700"/>
    </source>
</evidence>
<dbReference type="PANTHER" id="PTHR32204">
    <property type="entry name" value="ATPASE RAVA"/>
    <property type="match status" value="1"/>
</dbReference>
<protein>
    <submittedName>
        <fullName evidence="2">MoxR-like ATPase</fullName>
        <ecNumber evidence="2">3.6.3.-</ecNumber>
    </submittedName>
</protein>
<dbReference type="PRINTS" id="PR00300">
    <property type="entry name" value="CLPPROTEASEA"/>
</dbReference>
<organism evidence="2 3">
    <name type="scientific">Hydrogenophaga palleronii</name>
    <dbReference type="NCBI Taxonomy" id="65655"/>
    <lineage>
        <taxon>Bacteria</taxon>
        <taxon>Pseudomonadati</taxon>
        <taxon>Pseudomonadota</taxon>
        <taxon>Betaproteobacteria</taxon>
        <taxon>Burkholderiales</taxon>
        <taxon>Comamonadaceae</taxon>
        <taxon>Hydrogenophaga</taxon>
    </lineage>
</organism>
<dbReference type="InterPro" id="IPR003593">
    <property type="entry name" value="AAA+_ATPase"/>
</dbReference>
<sequence>MASEPVSASEWAPMLAELERGLLQRDVAARALLLAALAGEHVLLLGPPGTAKSELARRLQRLLPGAHYFERLLTRFTVPEELFGPLSLRALEDDRYERLTEGYLPAAEVAFLDEVFKANSAILNTLLGILHERQFDNGSQRLPVPLVTLVGASNEQPQDDSLLAFYDRFLLRVPVQPVDDAHFAALLTTPVNEDRALPAHSHLDFTRVQALREQAHTAVLGGDVLALLQAARQHACGSAQTVSDRRWRQLVELLKLQAASRGADQVSPWDLWLLPFVLAAGPDDVPGWTAFFLHRVAHTAPVLLDGLERAVVAFEQQLDIERRAPADTQDDSAGKLALARAISAPHSGESEMVRITSERAQRHYSSVHVAARVNQCDTVLGQMGEVHKDLRMTAEEVSRGARAHDWLPPSWLAQIEGVHEQRCEATAQWLSRLQRVRQDFSALPMNEEAHASPPEPVTWTHP</sequence>
<dbReference type="InterPro" id="IPR050513">
    <property type="entry name" value="RavA_ATPases"/>
</dbReference>
<dbReference type="Proteomes" id="UP001265700">
    <property type="component" value="Unassembled WGS sequence"/>
</dbReference>
<dbReference type="Pfam" id="PF20030">
    <property type="entry name" value="bpMoxR"/>
    <property type="match status" value="1"/>
</dbReference>
<dbReference type="GO" id="GO:0016787">
    <property type="term" value="F:hydrolase activity"/>
    <property type="evidence" value="ECO:0007669"/>
    <property type="project" value="UniProtKB-KW"/>
</dbReference>
<dbReference type="EC" id="3.6.3.-" evidence="2"/>
<evidence type="ECO:0000313" key="2">
    <source>
        <dbReference type="EMBL" id="MDR7148075.1"/>
    </source>
</evidence>
<dbReference type="InterPro" id="IPR001270">
    <property type="entry name" value="ClpA/B"/>
</dbReference>
<dbReference type="InterPro" id="IPR045427">
    <property type="entry name" value="MoxR"/>
</dbReference>
<dbReference type="SUPFAM" id="SSF52540">
    <property type="entry name" value="P-loop containing nucleoside triphosphate hydrolases"/>
    <property type="match status" value="1"/>
</dbReference>
<dbReference type="InterPro" id="IPR041538">
    <property type="entry name" value="RavA-like_AAA_lid"/>
</dbReference>
<keyword evidence="3" id="KW-1185">Reference proteome</keyword>
<reference evidence="2 3" key="1">
    <citation type="submission" date="2023-07" db="EMBL/GenBank/DDBJ databases">
        <title>Sorghum-associated microbial communities from plants grown in Nebraska, USA.</title>
        <authorList>
            <person name="Schachtman D."/>
        </authorList>
    </citation>
    <scope>NUCLEOTIDE SEQUENCE [LARGE SCALE GENOMIC DNA]</scope>
    <source>
        <strain evidence="2 3">4249</strain>
    </source>
</reference>
<comment type="caution">
    <text evidence="2">The sequence shown here is derived from an EMBL/GenBank/DDBJ whole genome shotgun (WGS) entry which is preliminary data.</text>
</comment>
<dbReference type="Gene3D" id="3.40.50.300">
    <property type="entry name" value="P-loop containing nucleotide triphosphate hydrolases"/>
    <property type="match status" value="1"/>
</dbReference>
<dbReference type="Pfam" id="PF17868">
    <property type="entry name" value="AAA_lid_8"/>
    <property type="match status" value="1"/>
</dbReference>
<dbReference type="PANTHER" id="PTHR32204:SF0">
    <property type="entry name" value="ATPASE RAVA"/>
    <property type="match status" value="1"/>
</dbReference>
<accession>A0ABU1WFN0</accession>
<dbReference type="RefSeq" id="WP_310310243.1">
    <property type="nucleotide sequence ID" value="NZ_JAVDWU010000001.1"/>
</dbReference>
<name>A0ABU1WFN0_9BURK</name>
<dbReference type="InterPro" id="IPR027417">
    <property type="entry name" value="P-loop_NTPase"/>
</dbReference>
<dbReference type="CDD" id="cd00009">
    <property type="entry name" value="AAA"/>
    <property type="match status" value="1"/>
</dbReference>
<dbReference type="SMART" id="SM00382">
    <property type="entry name" value="AAA"/>
    <property type="match status" value="1"/>
</dbReference>
<keyword evidence="2" id="KW-0378">Hydrolase</keyword>
<evidence type="ECO:0000259" key="1">
    <source>
        <dbReference type="SMART" id="SM00382"/>
    </source>
</evidence>
<proteinExistence type="predicted"/>
<gene>
    <name evidence="2" type="ORF">J2W49_000003</name>
</gene>